<evidence type="ECO:0000256" key="8">
    <source>
        <dbReference type="ARBA" id="ARBA00023242"/>
    </source>
</evidence>
<dbReference type="EMBL" id="KZ503559">
    <property type="protein sequence ID" value="PKU62894.1"/>
    <property type="molecule type" value="Genomic_DNA"/>
</dbReference>
<keyword evidence="3" id="KW-0597">Phosphoprotein</keyword>
<feature type="domain" description="HSF-type DNA-binding" evidence="10">
    <location>
        <begin position="77"/>
        <end position="101"/>
    </location>
</feature>
<dbReference type="InterPro" id="IPR036390">
    <property type="entry name" value="WH_DNA-bd_sf"/>
</dbReference>
<dbReference type="GO" id="GO:0034605">
    <property type="term" value="P:cellular response to heat"/>
    <property type="evidence" value="ECO:0007669"/>
    <property type="project" value="TreeGrafter"/>
</dbReference>
<evidence type="ECO:0000313" key="12">
    <source>
        <dbReference type="Proteomes" id="UP000233837"/>
    </source>
</evidence>
<dbReference type="STRING" id="906689.A0A2I0VHP8"/>
<proteinExistence type="inferred from homology"/>
<dbReference type="GO" id="GO:0006357">
    <property type="term" value="P:regulation of transcription by RNA polymerase II"/>
    <property type="evidence" value="ECO:0007669"/>
    <property type="project" value="TreeGrafter"/>
</dbReference>
<keyword evidence="12" id="KW-1185">Reference proteome</keyword>
<protein>
    <submittedName>
        <fullName evidence="11">Heat shock factor protein HSF30</fullName>
    </submittedName>
</protein>
<gene>
    <name evidence="11" type="primary">HSF30</name>
    <name evidence="11" type="ORF">MA16_Dca022469</name>
</gene>
<dbReference type="PANTHER" id="PTHR10015">
    <property type="entry name" value="HEAT SHOCK TRANSCRIPTION FACTOR"/>
    <property type="match status" value="1"/>
</dbReference>
<dbReference type="InterPro" id="IPR000232">
    <property type="entry name" value="HSF_DNA-bd"/>
</dbReference>
<comment type="similarity">
    <text evidence="9">Belongs to the HSF family.</text>
</comment>
<evidence type="ECO:0000256" key="7">
    <source>
        <dbReference type="ARBA" id="ARBA00023163"/>
    </source>
</evidence>
<keyword evidence="7" id="KW-0804">Transcription</keyword>
<dbReference type="GO" id="GO:0003700">
    <property type="term" value="F:DNA-binding transcription factor activity"/>
    <property type="evidence" value="ECO:0007669"/>
    <property type="project" value="InterPro"/>
</dbReference>
<evidence type="ECO:0000256" key="1">
    <source>
        <dbReference type="ARBA" id="ARBA00004123"/>
    </source>
</evidence>
<evidence type="ECO:0000256" key="5">
    <source>
        <dbReference type="ARBA" id="ARBA00023016"/>
    </source>
</evidence>
<dbReference type="PRINTS" id="PR00056">
    <property type="entry name" value="HSFDOMAIN"/>
</dbReference>
<dbReference type="GO" id="GO:0005634">
    <property type="term" value="C:nucleus"/>
    <property type="evidence" value="ECO:0007669"/>
    <property type="project" value="UniProtKB-SubCell"/>
</dbReference>
<reference evidence="11 12" key="2">
    <citation type="journal article" date="2017" name="Nature">
        <title>The Apostasia genome and the evolution of orchids.</title>
        <authorList>
            <person name="Zhang G.Q."/>
            <person name="Liu K.W."/>
            <person name="Li Z."/>
            <person name="Lohaus R."/>
            <person name="Hsiao Y.Y."/>
            <person name="Niu S.C."/>
            <person name="Wang J.Y."/>
            <person name="Lin Y.C."/>
            <person name="Xu Q."/>
            <person name="Chen L.J."/>
            <person name="Yoshida K."/>
            <person name="Fujiwara S."/>
            <person name="Wang Z.W."/>
            <person name="Zhang Y.Q."/>
            <person name="Mitsuda N."/>
            <person name="Wang M."/>
            <person name="Liu G.H."/>
            <person name="Pecoraro L."/>
            <person name="Huang H.X."/>
            <person name="Xiao X.J."/>
            <person name="Lin M."/>
            <person name="Wu X.Y."/>
            <person name="Wu W.L."/>
            <person name="Chen Y.Y."/>
            <person name="Chang S.B."/>
            <person name="Sakamoto S."/>
            <person name="Ohme-Takagi M."/>
            <person name="Yagi M."/>
            <person name="Zeng S.J."/>
            <person name="Shen C.Y."/>
            <person name="Yeh C.M."/>
            <person name="Luo Y.B."/>
            <person name="Tsai W.C."/>
            <person name="Van de Peer Y."/>
            <person name="Liu Z.J."/>
        </authorList>
    </citation>
    <scope>NUCLEOTIDE SEQUENCE [LARGE SCALE GENOMIC DNA]</scope>
    <source>
        <tissue evidence="11">The whole plant</tissue>
    </source>
</reference>
<dbReference type="PROSITE" id="PS00434">
    <property type="entry name" value="HSF_DOMAIN"/>
    <property type="match status" value="1"/>
</dbReference>
<dbReference type="FunFam" id="1.10.10.10:FF:000057">
    <property type="entry name" value="Heat shock transcription factor 1"/>
    <property type="match status" value="1"/>
</dbReference>
<dbReference type="Proteomes" id="UP000233837">
    <property type="component" value="Unassembled WGS sequence"/>
</dbReference>
<comment type="subcellular location">
    <subcellularLocation>
        <location evidence="1">Nucleus</location>
    </subcellularLocation>
</comment>
<reference evidence="11 12" key="1">
    <citation type="journal article" date="2016" name="Sci. Rep.">
        <title>The Dendrobium catenatum Lindl. genome sequence provides insights into polysaccharide synthase, floral development and adaptive evolution.</title>
        <authorList>
            <person name="Zhang G.Q."/>
            <person name="Xu Q."/>
            <person name="Bian C."/>
            <person name="Tsai W.C."/>
            <person name="Yeh C.M."/>
            <person name="Liu K.W."/>
            <person name="Yoshida K."/>
            <person name="Zhang L.S."/>
            <person name="Chang S.B."/>
            <person name="Chen F."/>
            <person name="Shi Y."/>
            <person name="Su Y.Y."/>
            <person name="Zhang Y.Q."/>
            <person name="Chen L.J."/>
            <person name="Yin Y."/>
            <person name="Lin M."/>
            <person name="Huang H."/>
            <person name="Deng H."/>
            <person name="Wang Z.W."/>
            <person name="Zhu S.L."/>
            <person name="Zhao X."/>
            <person name="Deng C."/>
            <person name="Niu S.C."/>
            <person name="Huang J."/>
            <person name="Wang M."/>
            <person name="Liu G.H."/>
            <person name="Yang H.J."/>
            <person name="Xiao X.J."/>
            <person name="Hsiao Y.Y."/>
            <person name="Wu W.L."/>
            <person name="Chen Y.Y."/>
            <person name="Mitsuda N."/>
            <person name="Ohme-Takagi M."/>
            <person name="Luo Y.B."/>
            <person name="Van de Peer Y."/>
            <person name="Liu Z.J."/>
        </authorList>
    </citation>
    <scope>NUCLEOTIDE SEQUENCE [LARGE SCALE GENOMIC DNA]</scope>
    <source>
        <tissue evidence="11">The whole plant</tissue>
    </source>
</reference>
<dbReference type="InterPro" id="IPR036388">
    <property type="entry name" value="WH-like_DNA-bd_sf"/>
</dbReference>
<dbReference type="OrthoDB" id="60033at2759"/>
<evidence type="ECO:0000259" key="10">
    <source>
        <dbReference type="PROSITE" id="PS00434"/>
    </source>
</evidence>
<dbReference type="PANTHER" id="PTHR10015:SF338">
    <property type="entry name" value="HEAT STRESS TRANSCRIPTION FACTOR A-2"/>
    <property type="match status" value="1"/>
</dbReference>
<keyword evidence="4" id="KW-0805">Transcription regulation</keyword>
<dbReference type="SUPFAM" id="SSF46785">
    <property type="entry name" value="Winged helix' DNA-binding domain"/>
    <property type="match status" value="1"/>
</dbReference>
<accession>A0A2I0VHP8</accession>
<dbReference type="Gene3D" id="1.10.10.10">
    <property type="entry name" value="Winged helix-like DNA-binding domain superfamily/Winged helix DNA-binding domain"/>
    <property type="match status" value="1"/>
</dbReference>
<dbReference type="Pfam" id="PF00447">
    <property type="entry name" value="HSF_DNA-bind"/>
    <property type="match status" value="1"/>
</dbReference>
<comment type="subunit">
    <text evidence="2">Homotrimer.</text>
</comment>
<evidence type="ECO:0000256" key="9">
    <source>
        <dbReference type="RuleBase" id="RU004020"/>
    </source>
</evidence>
<keyword evidence="5 11" id="KW-0346">Stress response</keyword>
<name>A0A2I0VHP8_9ASPA</name>
<evidence type="ECO:0000256" key="3">
    <source>
        <dbReference type="ARBA" id="ARBA00022553"/>
    </source>
</evidence>
<evidence type="ECO:0000256" key="6">
    <source>
        <dbReference type="ARBA" id="ARBA00023125"/>
    </source>
</evidence>
<dbReference type="SMART" id="SM00415">
    <property type="entry name" value="HSF"/>
    <property type="match status" value="1"/>
</dbReference>
<keyword evidence="8" id="KW-0539">Nucleus</keyword>
<sequence length="322" mass="36945">MEGAFDSIILVKEEEDEEEEPMLPQPLPGLHDAAPPPFLKKTFDMVEDPSTDSIVSWSRARNSFVVWDSHMFATNVLPRYFKHSNFSSFIRQLNTYGFRKVDPDRWEFANEEFLGGQKHLLKNIKRRRNIGQSSSDVGQLALEGEVEKLRSERQILMLEIMSLRQQQQSSRTHLVAMEERMLVAERKQKQTMTFLSKVLRNPDFAHKLMARGEWGMDLGSPGKKRRLPPPFSESLEVTGEAEEFLFRMENELTNEVETEAVEQSSEEIMDSMWEDLLSESFDGETSAQEIDAEVEELVAENCGWGEDVKGLVEAMGFLGSKK</sequence>
<keyword evidence="6" id="KW-0238">DNA-binding</keyword>
<organism evidence="11 12">
    <name type="scientific">Dendrobium catenatum</name>
    <dbReference type="NCBI Taxonomy" id="906689"/>
    <lineage>
        <taxon>Eukaryota</taxon>
        <taxon>Viridiplantae</taxon>
        <taxon>Streptophyta</taxon>
        <taxon>Embryophyta</taxon>
        <taxon>Tracheophyta</taxon>
        <taxon>Spermatophyta</taxon>
        <taxon>Magnoliopsida</taxon>
        <taxon>Liliopsida</taxon>
        <taxon>Asparagales</taxon>
        <taxon>Orchidaceae</taxon>
        <taxon>Epidendroideae</taxon>
        <taxon>Malaxideae</taxon>
        <taxon>Dendrobiinae</taxon>
        <taxon>Dendrobium</taxon>
    </lineage>
</organism>
<evidence type="ECO:0000313" key="11">
    <source>
        <dbReference type="EMBL" id="PKU62894.1"/>
    </source>
</evidence>
<dbReference type="GO" id="GO:0000978">
    <property type="term" value="F:RNA polymerase II cis-regulatory region sequence-specific DNA binding"/>
    <property type="evidence" value="ECO:0007669"/>
    <property type="project" value="TreeGrafter"/>
</dbReference>
<evidence type="ECO:0000256" key="4">
    <source>
        <dbReference type="ARBA" id="ARBA00023015"/>
    </source>
</evidence>
<dbReference type="AlphaFoldDB" id="A0A2I0VHP8"/>
<evidence type="ECO:0000256" key="2">
    <source>
        <dbReference type="ARBA" id="ARBA00011233"/>
    </source>
</evidence>